<dbReference type="InterPro" id="IPR025165">
    <property type="entry name" value="DUF4100"/>
</dbReference>
<feature type="region of interest" description="Disordered" evidence="1">
    <location>
        <begin position="190"/>
        <end position="245"/>
    </location>
</feature>
<feature type="domain" description="DUF4100" evidence="2">
    <location>
        <begin position="333"/>
        <end position="553"/>
    </location>
</feature>
<organism evidence="3 4">
    <name type="scientific">Wolfiporia cocos (strain MD-104)</name>
    <name type="common">Brown rot fungus</name>
    <dbReference type="NCBI Taxonomy" id="742152"/>
    <lineage>
        <taxon>Eukaryota</taxon>
        <taxon>Fungi</taxon>
        <taxon>Dikarya</taxon>
        <taxon>Basidiomycota</taxon>
        <taxon>Agaricomycotina</taxon>
        <taxon>Agaricomycetes</taxon>
        <taxon>Polyporales</taxon>
        <taxon>Phaeolaceae</taxon>
        <taxon>Wolfiporia</taxon>
    </lineage>
</organism>
<dbReference type="EMBL" id="KB467831">
    <property type="protein sequence ID" value="PCH33216.1"/>
    <property type="molecule type" value="Genomic_DNA"/>
</dbReference>
<dbReference type="Pfam" id="PF13650">
    <property type="entry name" value="Asp_protease_2"/>
    <property type="match status" value="1"/>
</dbReference>
<protein>
    <recommendedName>
        <fullName evidence="2">DUF4100 domain-containing protein</fullName>
    </recommendedName>
</protein>
<dbReference type="STRING" id="742152.A0A2H3IT99"/>
<evidence type="ECO:0000259" key="2">
    <source>
        <dbReference type="Pfam" id="PF13352"/>
    </source>
</evidence>
<proteinExistence type="predicted"/>
<feature type="region of interest" description="Disordered" evidence="1">
    <location>
        <begin position="436"/>
        <end position="482"/>
    </location>
</feature>
<dbReference type="OMA" id="CKASAPR"/>
<dbReference type="Gene3D" id="2.40.70.10">
    <property type="entry name" value="Acid Proteases"/>
    <property type="match status" value="1"/>
</dbReference>
<dbReference type="Pfam" id="PF13352">
    <property type="entry name" value="DUF4100"/>
    <property type="match status" value="1"/>
</dbReference>
<feature type="compositionally biased region" description="Acidic residues" evidence="1">
    <location>
        <begin position="196"/>
        <end position="211"/>
    </location>
</feature>
<keyword evidence="4" id="KW-1185">Reference proteome</keyword>
<sequence>MSAGSRYAPKFDGKNVTDFLSVFEAQACAAGIPDTEWSDKVLQYCKSSIRQIIKNHELFKNKTWTDTKKVFYHYFPSEEEKTVPTPEGLREFSRRCREDERVNLRSSFDRYVRNFALKEGDMVMKGKMTKTERDLLFYQGLPVTVRHCIADSLRRKIGKDITMDAPPDQSMTIEAVRLYFSRNNIEYSLGTLNSGSDEETSDDEELSSDESDSGKEARRRARERAEKERRGKKVKSKANEKDEQAEKLAQLSEALTKLQLTIANQQVATQQLTTQHQHMHQVSTGQMGRAPRMCFMCGKTEGIDLDHPIGMSKCPETIALIAEKVCQFSPATGKVIRANGGNLLMVPAGQHGGIAAIRFGKGKDRDMSNVAGPSGTCLSLGVLVDGEQLIEGDVYTYSSRVLNTFAATRAQAKKSTVEDGESSDEEPIAKRFEYRHTNNRSKGKVVGPSEATKMTPTAKVDGKAASEKPPAVNTEEGWKTRKKDQVTVHKRNMPPHLKQTRFTSDVQDMVSADDVTNQILDQKLTLQLRQIIGISPTLQKRFAALTKTRKEVGGSAAQANRVAAVEDEEEAVEDIMTEGSAMLSLQEGENLEEVITRYTDVYAVAVGQERFFAMACGVVQGMFRTEAVMYLVDSGSELNLISKKVWDQTNLAIDPDGHRWTLKGINGMLTPLEGCIRDAPVEIGGERFDHHFFVTPTDLGQHDGILGQPWLQWVAANLEYERKNRMYLVAHRNGDRSTTPIRVRIVDTGTDRNKEKLVFTTELVSRKDF</sequence>
<accession>A0A2H3IT99</accession>
<evidence type="ECO:0000313" key="3">
    <source>
        <dbReference type="EMBL" id="PCH33216.1"/>
    </source>
</evidence>
<dbReference type="OrthoDB" id="2758461at2759"/>
<name>A0A2H3IT99_WOLCO</name>
<dbReference type="InterPro" id="IPR021109">
    <property type="entry name" value="Peptidase_aspartic_dom_sf"/>
</dbReference>
<dbReference type="AlphaFoldDB" id="A0A2H3IT99"/>
<evidence type="ECO:0000313" key="4">
    <source>
        <dbReference type="Proteomes" id="UP000218811"/>
    </source>
</evidence>
<dbReference type="SUPFAM" id="SSF50630">
    <property type="entry name" value="Acid proteases"/>
    <property type="match status" value="1"/>
</dbReference>
<gene>
    <name evidence="3" type="ORF">WOLCODRAFT_63055</name>
</gene>
<evidence type="ECO:0000256" key="1">
    <source>
        <dbReference type="SAM" id="MobiDB-lite"/>
    </source>
</evidence>
<dbReference type="Proteomes" id="UP000218811">
    <property type="component" value="Unassembled WGS sequence"/>
</dbReference>
<reference evidence="3 4" key="1">
    <citation type="journal article" date="2012" name="Science">
        <title>The Paleozoic origin of enzymatic lignin decomposition reconstructed from 31 fungal genomes.</title>
        <authorList>
            <person name="Floudas D."/>
            <person name="Binder M."/>
            <person name="Riley R."/>
            <person name="Barry K."/>
            <person name="Blanchette R.A."/>
            <person name="Henrissat B."/>
            <person name="Martinez A.T."/>
            <person name="Otillar R."/>
            <person name="Spatafora J.W."/>
            <person name="Yadav J.S."/>
            <person name="Aerts A."/>
            <person name="Benoit I."/>
            <person name="Boyd A."/>
            <person name="Carlson A."/>
            <person name="Copeland A."/>
            <person name="Coutinho P.M."/>
            <person name="de Vries R.P."/>
            <person name="Ferreira P."/>
            <person name="Findley K."/>
            <person name="Foster B."/>
            <person name="Gaskell J."/>
            <person name="Glotzer D."/>
            <person name="Gorecki P."/>
            <person name="Heitman J."/>
            <person name="Hesse C."/>
            <person name="Hori C."/>
            <person name="Igarashi K."/>
            <person name="Jurgens J.A."/>
            <person name="Kallen N."/>
            <person name="Kersten P."/>
            <person name="Kohler A."/>
            <person name="Kuees U."/>
            <person name="Kumar T.K.A."/>
            <person name="Kuo A."/>
            <person name="LaButti K."/>
            <person name="Larrondo L.F."/>
            <person name="Lindquist E."/>
            <person name="Ling A."/>
            <person name="Lombard V."/>
            <person name="Lucas S."/>
            <person name="Lundell T."/>
            <person name="Martin R."/>
            <person name="McLaughlin D.J."/>
            <person name="Morgenstern I."/>
            <person name="Morin E."/>
            <person name="Murat C."/>
            <person name="Nagy L.G."/>
            <person name="Nolan M."/>
            <person name="Ohm R.A."/>
            <person name="Patyshakuliyeva A."/>
            <person name="Rokas A."/>
            <person name="Ruiz-Duenas F.J."/>
            <person name="Sabat G."/>
            <person name="Salamov A."/>
            <person name="Samejima M."/>
            <person name="Schmutz J."/>
            <person name="Slot J.C."/>
            <person name="St John F."/>
            <person name="Stenlid J."/>
            <person name="Sun H."/>
            <person name="Sun S."/>
            <person name="Syed K."/>
            <person name="Tsang A."/>
            <person name="Wiebenga A."/>
            <person name="Young D."/>
            <person name="Pisabarro A."/>
            <person name="Eastwood D.C."/>
            <person name="Martin F."/>
            <person name="Cullen D."/>
            <person name="Grigoriev I.V."/>
            <person name="Hibbett D.S."/>
        </authorList>
    </citation>
    <scope>NUCLEOTIDE SEQUENCE [LARGE SCALE GENOMIC DNA]</scope>
    <source>
        <strain evidence="3 4">MD-104</strain>
    </source>
</reference>
<dbReference type="CDD" id="cd00303">
    <property type="entry name" value="retropepsin_like"/>
    <property type="match status" value="1"/>
</dbReference>